<sequence>MLPPPMGPPNTHYNSTTNTIPSRNQNRNPRPCGNCTGSKVRCVVSHPYTKSLCKRCEEYGLAECPPYVQRNAGKRRAPNRKRNHAPPAERTDAAGTVFVYENVSTPNNTEVSQVGRSEIDSVAQHNQSAGNVHYSVAHGSGDAIPGGQLANDIGSVSGNTPSTSTTPANKFEALNENAIINNETAVENPIFAYNWFDSFNEVAN</sequence>
<dbReference type="PROSITE" id="PS00463">
    <property type="entry name" value="ZN2_CY6_FUNGAL_1"/>
    <property type="match status" value="1"/>
</dbReference>
<feature type="domain" description="Zn(2)-C6 fungal-type" evidence="2">
    <location>
        <begin position="31"/>
        <end position="64"/>
    </location>
</feature>
<dbReference type="GO" id="GO:0008270">
    <property type="term" value="F:zinc ion binding"/>
    <property type="evidence" value="ECO:0007669"/>
    <property type="project" value="InterPro"/>
</dbReference>
<dbReference type="GO" id="GO:0000981">
    <property type="term" value="F:DNA-binding transcription factor activity, RNA polymerase II-specific"/>
    <property type="evidence" value="ECO:0007669"/>
    <property type="project" value="InterPro"/>
</dbReference>
<name>A0A4Y7PHF7_9AGAM</name>
<dbReference type="VEuPathDB" id="FungiDB:BD410DRAFT_902893"/>
<accession>A0A4Y7PHF7</accession>
<evidence type="ECO:0000256" key="1">
    <source>
        <dbReference type="SAM" id="MobiDB-lite"/>
    </source>
</evidence>
<evidence type="ECO:0000313" key="4">
    <source>
        <dbReference type="Proteomes" id="UP000294933"/>
    </source>
</evidence>
<feature type="compositionally biased region" description="Basic residues" evidence="1">
    <location>
        <begin position="73"/>
        <end position="84"/>
    </location>
</feature>
<dbReference type="OrthoDB" id="3323522at2759"/>
<protein>
    <recommendedName>
        <fullName evidence="2">Zn(2)-C6 fungal-type domain-containing protein</fullName>
    </recommendedName>
</protein>
<keyword evidence="4" id="KW-1185">Reference proteome</keyword>
<dbReference type="EMBL" id="ML170306">
    <property type="protein sequence ID" value="TDL14807.1"/>
    <property type="molecule type" value="Genomic_DNA"/>
</dbReference>
<gene>
    <name evidence="3" type="ORF">BD410DRAFT_902893</name>
</gene>
<organism evidence="3 4">
    <name type="scientific">Rickenella mellea</name>
    <dbReference type="NCBI Taxonomy" id="50990"/>
    <lineage>
        <taxon>Eukaryota</taxon>
        <taxon>Fungi</taxon>
        <taxon>Dikarya</taxon>
        <taxon>Basidiomycota</taxon>
        <taxon>Agaricomycotina</taxon>
        <taxon>Agaricomycetes</taxon>
        <taxon>Hymenochaetales</taxon>
        <taxon>Rickenellaceae</taxon>
        <taxon>Rickenella</taxon>
    </lineage>
</organism>
<feature type="region of interest" description="Disordered" evidence="1">
    <location>
        <begin position="1"/>
        <end position="29"/>
    </location>
</feature>
<evidence type="ECO:0000313" key="3">
    <source>
        <dbReference type="EMBL" id="TDL14807.1"/>
    </source>
</evidence>
<dbReference type="Proteomes" id="UP000294933">
    <property type="component" value="Unassembled WGS sequence"/>
</dbReference>
<dbReference type="InterPro" id="IPR001138">
    <property type="entry name" value="Zn2Cys6_DnaBD"/>
</dbReference>
<feature type="compositionally biased region" description="Polar residues" evidence="1">
    <location>
        <begin position="11"/>
        <end position="28"/>
    </location>
</feature>
<reference evidence="3 4" key="1">
    <citation type="submission" date="2018-06" db="EMBL/GenBank/DDBJ databases">
        <title>A transcriptomic atlas of mushroom development highlights an independent origin of complex multicellularity.</title>
        <authorList>
            <consortium name="DOE Joint Genome Institute"/>
            <person name="Krizsan K."/>
            <person name="Almasi E."/>
            <person name="Merenyi Z."/>
            <person name="Sahu N."/>
            <person name="Viragh M."/>
            <person name="Koszo T."/>
            <person name="Mondo S."/>
            <person name="Kiss B."/>
            <person name="Balint B."/>
            <person name="Kues U."/>
            <person name="Barry K."/>
            <person name="Hegedus J.C."/>
            <person name="Henrissat B."/>
            <person name="Johnson J."/>
            <person name="Lipzen A."/>
            <person name="Ohm R."/>
            <person name="Nagy I."/>
            <person name="Pangilinan J."/>
            <person name="Yan J."/>
            <person name="Xiong Y."/>
            <person name="Grigoriev I.V."/>
            <person name="Hibbett D.S."/>
            <person name="Nagy L.G."/>
        </authorList>
    </citation>
    <scope>NUCLEOTIDE SEQUENCE [LARGE SCALE GENOMIC DNA]</scope>
    <source>
        <strain evidence="3 4">SZMC22713</strain>
    </source>
</reference>
<evidence type="ECO:0000259" key="2">
    <source>
        <dbReference type="PROSITE" id="PS00463"/>
    </source>
</evidence>
<dbReference type="AlphaFoldDB" id="A0A4Y7PHF7"/>
<proteinExistence type="predicted"/>
<feature type="region of interest" description="Disordered" evidence="1">
    <location>
        <begin position="73"/>
        <end position="92"/>
    </location>
</feature>